<proteinExistence type="predicted"/>
<dbReference type="WBParaSite" id="JU765_v2.g4426.t1">
    <property type="protein sequence ID" value="JU765_v2.g4426.t1"/>
    <property type="gene ID" value="JU765_v2.g4426"/>
</dbReference>
<dbReference type="Proteomes" id="UP000887576">
    <property type="component" value="Unplaced"/>
</dbReference>
<accession>A0AC34R8M1</accession>
<name>A0AC34R8M1_9BILA</name>
<evidence type="ECO:0000313" key="2">
    <source>
        <dbReference type="WBParaSite" id="JU765_v2.g4426.t1"/>
    </source>
</evidence>
<reference evidence="2" key="1">
    <citation type="submission" date="2022-11" db="UniProtKB">
        <authorList>
            <consortium name="WormBaseParasite"/>
        </authorList>
    </citation>
    <scope>IDENTIFICATION</scope>
</reference>
<sequence>KPLEDLTANKGETVPLEIELDKKPKEIKWYKNGQEIKPGDKEQPKKVSDTKYQLVVPDVDADGQFKVVAISDDDVPSDSGCKLTVKLPAKPGLKFVKPLEDLTANKGETVPLEIELDGKPKEVKWYKNGQEIKPGDKEQPKKVSDTKYQLVVPDFVKPLEDLTANKGETVPLEIELDGKPKEVKWYKNGQEIKPGDKEQPKKISDTKYQLVVPDVDADGQFKVVVTNEDDVPADSSCKLTVKLPAKPGLKFIKPLEDVTATKGETVPLEVELDGKPKEIKWEKDGKEVKPGDKEQPKKVSDTKYQLVIPDVDADGKFKVVATNDDDVPTDSSCKLTVKLPAEPKLTFLKPLKDTEVVEGQSAEFEVETNAEPKIVKWYKNGQEIKPTDVHFQIKKVENTKFKLVIPKADKNDAGTFKIVLENDSGPVDSSANLTVKTGAKNPPKITKGLEDTAVAKGDALIFEVKIDGDVDTIRWLKDGQ</sequence>
<evidence type="ECO:0000313" key="1">
    <source>
        <dbReference type="Proteomes" id="UP000887576"/>
    </source>
</evidence>
<protein>
    <submittedName>
        <fullName evidence="2">Ig-like domain-containing protein</fullName>
    </submittedName>
</protein>
<organism evidence="1 2">
    <name type="scientific">Panagrolaimus sp. JU765</name>
    <dbReference type="NCBI Taxonomy" id="591449"/>
    <lineage>
        <taxon>Eukaryota</taxon>
        <taxon>Metazoa</taxon>
        <taxon>Ecdysozoa</taxon>
        <taxon>Nematoda</taxon>
        <taxon>Chromadorea</taxon>
        <taxon>Rhabditida</taxon>
        <taxon>Tylenchina</taxon>
        <taxon>Panagrolaimomorpha</taxon>
        <taxon>Panagrolaimoidea</taxon>
        <taxon>Panagrolaimidae</taxon>
        <taxon>Panagrolaimus</taxon>
    </lineage>
</organism>